<dbReference type="Proteomes" id="UP001628668">
    <property type="component" value="Unassembled WGS sequence"/>
</dbReference>
<dbReference type="InterPro" id="IPR057360">
    <property type="entry name" value="YxzE"/>
</dbReference>
<accession>A0ABW8VSD2</accession>
<dbReference type="RefSeq" id="WP_032086099.1">
    <property type="nucleotide sequence ID" value="NZ_JBJOSA010000015.1"/>
</dbReference>
<name>A0ABW8VSD2_9BACI</name>
<gene>
    <name evidence="1" type="ORF">ACKA06_15955</name>
</gene>
<proteinExistence type="predicted"/>
<dbReference type="EMBL" id="JBJOSA010000015">
    <property type="protein sequence ID" value="MFL8938285.1"/>
    <property type="molecule type" value="Genomic_DNA"/>
</dbReference>
<dbReference type="Pfam" id="PF25184">
    <property type="entry name" value="YxzE"/>
    <property type="match status" value="1"/>
</dbReference>
<sequence>MTGIFLIILVPFFIVFIAKLMADPSERKHTDGGSHPVYFGGDNDNSDHCGGFDGGGFGGGDGGCGGGGGE</sequence>
<evidence type="ECO:0008006" key="3">
    <source>
        <dbReference type="Google" id="ProtNLM"/>
    </source>
</evidence>
<keyword evidence="2" id="KW-1185">Reference proteome</keyword>
<comment type="caution">
    <text evidence="1">The sequence shown here is derived from an EMBL/GenBank/DDBJ whole genome shotgun (WGS) entry which is preliminary data.</text>
</comment>
<protein>
    <recommendedName>
        <fullName evidence="3">Glycine-rich protein</fullName>
    </recommendedName>
</protein>
<evidence type="ECO:0000313" key="1">
    <source>
        <dbReference type="EMBL" id="MFL8938285.1"/>
    </source>
</evidence>
<reference evidence="1 2" key="1">
    <citation type="submission" date="2024-12" db="EMBL/GenBank/DDBJ databases">
        <authorList>
            <person name="Li X."/>
            <person name="Zhang D."/>
        </authorList>
    </citation>
    <scope>NUCLEOTIDE SEQUENCE [LARGE SCALE GENOMIC DNA]</scope>
    <source>
        <strain evidence="1 2">JCM19602</strain>
    </source>
</reference>
<organism evidence="1 2">
    <name type="scientific">Rossellomorea oryzaecorticis</name>
    <dbReference type="NCBI Taxonomy" id="1396505"/>
    <lineage>
        <taxon>Bacteria</taxon>
        <taxon>Bacillati</taxon>
        <taxon>Bacillota</taxon>
        <taxon>Bacilli</taxon>
        <taxon>Bacillales</taxon>
        <taxon>Bacillaceae</taxon>
        <taxon>Rossellomorea</taxon>
    </lineage>
</organism>
<evidence type="ECO:0000313" key="2">
    <source>
        <dbReference type="Proteomes" id="UP001628668"/>
    </source>
</evidence>